<comment type="caution">
    <text evidence="1">The sequence shown here is derived from an EMBL/GenBank/DDBJ whole genome shotgun (WGS) entry which is preliminary data.</text>
</comment>
<organism evidence="1 2">
    <name type="scientific">Aspergillus pseudoustus</name>
    <dbReference type="NCBI Taxonomy" id="1810923"/>
    <lineage>
        <taxon>Eukaryota</taxon>
        <taxon>Fungi</taxon>
        <taxon>Dikarya</taxon>
        <taxon>Ascomycota</taxon>
        <taxon>Pezizomycotina</taxon>
        <taxon>Eurotiomycetes</taxon>
        <taxon>Eurotiomycetidae</taxon>
        <taxon>Eurotiales</taxon>
        <taxon>Aspergillaceae</taxon>
        <taxon>Aspergillus</taxon>
        <taxon>Aspergillus subgen. Nidulantes</taxon>
    </lineage>
</organism>
<dbReference type="EMBL" id="JBFXLU010000268">
    <property type="protein sequence ID" value="KAL2832210.1"/>
    <property type="molecule type" value="Genomic_DNA"/>
</dbReference>
<sequence length="238" mass="25656">MPTATSTLGWTLTSWGPLPATYTTPPSCTGSTDIWIAYTDVPWAPFWPEVCATETTETCWPIPTDQTSYEEYENNPYLMMTGAHSSMTVPENGICYELLPSHSVSTACDGEWTRVNSTTVVSTSYMLNGTTRTGGVVIPATDSVYPLAVTSTATTFSAQQTGELVAVRLHGALILVHRESDVRPADESTEEEDENAGAETNVAMARFYTGDSGWGQIWGMLGAIGTSGLIRVLLVLHV</sequence>
<name>A0ABR4IWR3_9EURO</name>
<reference evidence="1 2" key="1">
    <citation type="submission" date="2024-07" db="EMBL/GenBank/DDBJ databases">
        <title>Section-level genome sequencing and comparative genomics of Aspergillus sections Usti and Cavernicolus.</title>
        <authorList>
            <consortium name="Lawrence Berkeley National Laboratory"/>
            <person name="Nybo J.L."/>
            <person name="Vesth T.C."/>
            <person name="Theobald S."/>
            <person name="Frisvad J.C."/>
            <person name="Larsen T.O."/>
            <person name="Kjaerboelling I."/>
            <person name="Rothschild-Mancinelli K."/>
            <person name="Lyhne E.K."/>
            <person name="Kogle M.E."/>
            <person name="Barry K."/>
            <person name="Clum A."/>
            <person name="Na H."/>
            <person name="Ledsgaard L."/>
            <person name="Lin J."/>
            <person name="Lipzen A."/>
            <person name="Kuo A."/>
            <person name="Riley R."/>
            <person name="Mondo S."/>
            <person name="Labutti K."/>
            <person name="Haridas S."/>
            <person name="Pangalinan J."/>
            <person name="Salamov A.A."/>
            <person name="Simmons B.A."/>
            <person name="Magnuson J.K."/>
            <person name="Chen J."/>
            <person name="Drula E."/>
            <person name="Henrissat B."/>
            <person name="Wiebenga A."/>
            <person name="Lubbers R.J."/>
            <person name="Gomes A.C."/>
            <person name="Makela M.R."/>
            <person name="Stajich J."/>
            <person name="Grigoriev I.V."/>
            <person name="Mortensen U.H."/>
            <person name="De Vries R.P."/>
            <person name="Baker S.E."/>
            <person name="Andersen M.R."/>
        </authorList>
    </citation>
    <scope>NUCLEOTIDE SEQUENCE [LARGE SCALE GENOMIC DNA]</scope>
    <source>
        <strain evidence="1 2">CBS 123904</strain>
    </source>
</reference>
<keyword evidence="2" id="KW-1185">Reference proteome</keyword>
<gene>
    <name evidence="1" type="ORF">BJY01DRAFT_253982</name>
</gene>
<evidence type="ECO:0000313" key="2">
    <source>
        <dbReference type="Proteomes" id="UP001610446"/>
    </source>
</evidence>
<evidence type="ECO:0000313" key="1">
    <source>
        <dbReference type="EMBL" id="KAL2832210.1"/>
    </source>
</evidence>
<dbReference type="Proteomes" id="UP001610446">
    <property type="component" value="Unassembled WGS sequence"/>
</dbReference>
<protein>
    <submittedName>
        <fullName evidence="1">Uncharacterized protein</fullName>
    </submittedName>
</protein>
<accession>A0ABR4IWR3</accession>
<proteinExistence type="predicted"/>